<accession>A0A7D5NUR1</accession>
<reference evidence="1 2" key="1">
    <citation type="journal article" date="2014" name="Genome Announc.">
        <title>Whole-Genome Sequence of Serratia symbiotica Strain CWBI-2.3T, a Free-Living Symbiont of the Black Bean Aphid Aphis fabae.</title>
        <authorList>
            <person name="Foray V."/>
            <person name="Grigorescu A.S."/>
            <person name="Sabri A."/>
            <person name="Haubruge E."/>
            <person name="Lognay G."/>
            <person name="Francis F."/>
            <person name="Fauconnier M.L."/>
            <person name="Hance T."/>
            <person name="Thonart P."/>
        </authorList>
    </citation>
    <scope>NUCLEOTIDE SEQUENCE [LARGE SCALE GENOMIC DNA]</scope>
    <source>
        <strain evidence="1">CWBI-2.3</strain>
    </source>
</reference>
<dbReference type="EMBL" id="CP050855">
    <property type="protein sequence ID" value="QLH63285.1"/>
    <property type="molecule type" value="Genomic_DNA"/>
</dbReference>
<evidence type="ECO:0000313" key="1">
    <source>
        <dbReference type="EMBL" id="QLH63285.1"/>
    </source>
</evidence>
<name>A0A7D5NUR1_9GAMM</name>
<dbReference type="RefSeq" id="WP_146226712.1">
    <property type="nucleotide sequence ID" value="NZ_CAXKXZ010000013.1"/>
</dbReference>
<protein>
    <submittedName>
        <fullName evidence="1">Uncharacterized protein</fullName>
    </submittedName>
</protein>
<organism evidence="1 2">
    <name type="scientific">Serratia symbiotica</name>
    <dbReference type="NCBI Taxonomy" id="138074"/>
    <lineage>
        <taxon>Bacteria</taxon>
        <taxon>Pseudomonadati</taxon>
        <taxon>Pseudomonadota</taxon>
        <taxon>Gammaproteobacteria</taxon>
        <taxon>Enterobacterales</taxon>
        <taxon>Yersiniaceae</taxon>
        <taxon>Serratia</taxon>
    </lineage>
</organism>
<evidence type="ECO:0000313" key="2">
    <source>
        <dbReference type="Proteomes" id="UP000042738"/>
    </source>
</evidence>
<dbReference type="GeneID" id="93736938"/>
<dbReference type="Proteomes" id="UP000042738">
    <property type="component" value="Chromosome"/>
</dbReference>
<gene>
    <name evidence="1" type="ORF">SYMBAF_10575</name>
</gene>
<dbReference type="AlphaFoldDB" id="A0A7D5NUR1"/>
<sequence>MPKSRLSVAEAIYPANFDHFIIFGLLDDGVTLAFVGSLQVEATTFLTAYNLVCNKQVPAVQTLF</sequence>
<proteinExistence type="predicted"/>